<dbReference type="PANTHER" id="PTHR19433:SF127">
    <property type="entry name" value="NITR9"/>
    <property type="match status" value="1"/>
</dbReference>
<dbReference type="InterPro" id="IPR007110">
    <property type="entry name" value="Ig-like_dom"/>
</dbReference>
<feature type="transmembrane region" description="Helical" evidence="8">
    <location>
        <begin position="296"/>
        <end position="319"/>
    </location>
</feature>
<dbReference type="Proteomes" id="UP000515150">
    <property type="component" value="Chromosome 2"/>
</dbReference>
<dbReference type="SMART" id="SM00409">
    <property type="entry name" value="IG"/>
    <property type="match status" value="2"/>
</dbReference>
<dbReference type="InterPro" id="IPR036179">
    <property type="entry name" value="Ig-like_dom_sf"/>
</dbReference>
<protein>
    <submittedName>
        <fullName evidence="12">Uncharacterized protein LOC114851333 isoform X1</fullName>
    </submittedName>
</protein>
<keyword evidence="5 8" id="KW-0472">Membrane</keyword>
<dbReference type="RefSeq" id="XP_040925810.2">
    <property type="nucleotide sequence ID" value="XM_041069876.2"/>
</dbReference>
<dbReference type="InterPro" id="IPR003599">
    <property type="entry name" value="Ig_sub"/>
</dbReference>
<accession>A0A8M1HBI8</accession>
<organism evidence="11 12">
    <name type="scientific">Betta splendens</name>
    <name type="common">Siamese fighting fish</name>
    <dbReference type="NCBI Taxonomy" id="158456"/>
    <lineage>
        <taxon>Eukaryota</taxon>
        <taxon>Metazoa</taxon>
        <taxon>Chordata</taxon>
        <taxon>Craniata</taxon>
        <taxon>Vertebrata</taxon>
        <taxon>Euteleostomi</taxon>
        <taxon>Actinopterygii</taxon>
        <taxon>Neopterygii</taxon>
        <taxon>Teleostei</taxon>
        <taxon>Neoteleostei</taxon>
        <taxon>Acanthomorphata</taxon>
        <taxon>Anabantaria</taxon>
        <taxon>Anabantiformes</taxon>
        <taxon>Anabantoidei</taxon>
        <taxon>Osphronemidae</taxon>
        <taxon>Betta</taxon>
    </lineage>
</organism>
<dbReference type="GO" id="GO:0005886">
    <property type="term" value="C:plasma membrane"/>
    <property type="evidence" value="ECO:0007669"/>
    <property type="project" value="UniProtKB-SubCell"/>
</dbReference>
<evidence type="ECO:0000256" key="7">
    <source>
        <dbReference type="ARBA" id="ARBA00023180"/>
    </source>
</evidence>
<evidence type="ECO:0000313" key="12">
    <source>
        <dbReference type="RefSeq" id="XP_040925810.2"/>
    </source>
</evidence>
<dbReference type="PANTHER" id="PTHR19433">
    <property type="entry name" value="T-CELL RECEPTOR ALPHA CHAIN V REGION-RELATED"/>
    <property type="match status" value="1"/>
</dbReference>
<dbReference type="SMART" id="SM00406">
    <property type="entry name" value="IGv"/>
    <property type="match status" value="1"/>
</dbReference>
<proteinExistence type="predicted"/>
<dbReference type="Gene3D" id="2.60.40.10">
    <property type="entry name" value="Immunoglobulins"/>
    <property type="match status" value="2"/>
</dbReference>
<evidence type="ECO:0000256" key="6">
    <source>
        <dbReference type="ARBA" id="ARBA00023157"/>
    </source>
</evidence>
<feature type="chain" id="PRO_5040794629" evidence="9">
    <location>
        <begin position="22"/>
        <end position="384"/>
    </location>
</feature>
<name>A0A8M1HBI8_BETSP</name>
<dbReference type="InterPro" id="IPR013783">
    <property type="entry name" value="Ig-like_fold"/>
</dbReference>
<keyword evidence="7" id="KW-0325">Glycoprotein</keyword>
<evidence type="ECO:0000256" key="2">
    <source>
        <dbReference type="ARBA" id="ARBA00022475"/>
    </source>
</evidence>
<dbReference type="InterPro" id="IPR013106">
    <property type="entry name" value="Ig_V-set"/>
</dbReference>
<keyword evidence="4" id="KW-0391">Immunity</keyword>
<evidence type="ECO:0000256" key="5">
    <source>
        <dbReference type="ARBA" id="ARBA00023136"/>
    </source>
</evidence>
<evidence type="ECO:0000256" key="1">
    <source>
        <dbReference type="ARBA" id="ARBA00004236"/>
    </source>
</evidence>
<keyword evidence="8" id="KW-0812">Transmembrane</keyword>
<evidence type="ECO:0000259" key="10">
    <source>
        <dbReference type="PROSITE" id="PS50835"/>
    </source>
</evidence>
<dbReference type="CDD" id="cd00099">
    <property type="entry name" value="IgV"/>
    <property type="match status" value="1"/>
</dbReference>
<comment type="subcellular location">
    <subcellularLocation>
        <location evidence="1">Cell membrane</location>
    </subcellularLocation>
</comment>
<gene>
    <name evidence="12" type="primary">LOC114851333</name>
</gene>
<sequence length="384" mass="42084">MAPPAVALCVACLLMATSGWGKSNLVILSSFSYFLPFNAGQCSHPWSKCSCACSVLSSADVTELKPSTASRFVSVNLGQDVTLTCSFEDSVAVMFYWYKQTLGGKPEVVSKFYKHEKNATLMGPFKSDPRFQVDMSAGKKHLKISSVQSSDSATYFCVGGYSYLFEFVESVFLAVVHSGSNAPALVHQSVSGSIQPGGSVTLNCTVQTWTCDGQHSVYWFKDSGEARPGIIYTHGDRNDQCERTPDTQTHTCVYKVQIKHVDRSHAGTYYCAVASCGQILFGNGTKLDLEYQDSHLVNALSSALWFTSLLSVLLAFLVCKMVNNQFWAEPHAGLSAPPTKNAKVKLNEDNRPYVTPTQTEINRRGTKGDTWTECVYFSVRADGM</sequence>
<evidence type="ECO:0000256" key="9">
    <source>
        <dbReference type="SAM" id="SignalP"/>
    </source>
</evidence>
<keyword evidence="2" id="KW-1003">Cell membrane</keyword>
<evidence type="ECO:0000256" key="3">
    <source>
        <dbReference type="ARBA" id="ARBA00022729"/>
    </source>
</evidence>
<dbReference type="GO" id="GO:0009617">
    <property type="term" value="P:response to bacterium"/>
    <property type="evidence" value="ECO:0007669"/>
    <property type="project" value="TreeGrafter"/>
</dbReference>
<reference evidence="12" key="1">
    <citation type="submission" date="2025-08" db="UniProtKB">
        <authorList>
            <consortium name="RefSeq"/>
        </authorList>
    </citation>
    <scope>IDENTIFICATION</scope>
</reference>
<dbReference type="KEGG" id="bspl:114851333"/>
<keyword evidence="3 9" id="KW-0732">Signal</keyword>
<dbReference type="SUPFAM" id="SSF48726">
    <property type="entry name" value="Immunoglobulin"/>
    <property type="match status" value="2"/>
</dbReference>
<dbReference type="AlphaFoldDB" id="A0A8M1HBI8"/>
<dbReference type="GeneID" id="114851333"/>
<dbReference type="InterPro" id="IPR052051">
    <property type="entry name" value="TCR_complex_component"/>
</dbReference>
<feature type="signal peptide" evidence="9">
    <location>
        <begin position="1"/>
        <end position="21"/>
    </location>
</feature>
<dbReference type="Pfam" id="PF07686">
    <property type="entry name" value="V-set"/>
    <property type="match status" value="2"/>
</dbReference>
<dbReference type="OrthoDB" id="6370831at2759"/>
<dbReference type="GO" id="GO:0002376">
    <property type="term" value="P:immune system process"/>
    <property type="evidence" value="ECO:0007669"/>
    <property type="project" value="UniProtKB-KW"/>
</dbReference>
<keyword evidence="11" id="KW-1185">Reference proteome</keyword>
<evidence type="ECO:0000256" key="8">
    <source>
        <dbReference type="SAM" id="Phobius"/>
    </source>
</evidence>
<keyword evidence="8" id="KW-1133">Transmembrane helix</keyword>
<evidence type="ECO:0000313" key="11">
    <source>
        <dbReference type="Proteomes" id="UP000515150"/>
    </source>
</evidence>
<keyword evidence="6" id="KW-1015">Disulfide bond</keyword>
<feature type="domain" description="Ig-like" evidence="10">
    <location>
        <begin position="183"/>
        <end position="273"/>
    </location>
</feature>
<evidence type="ECO:0000256" key="4">
    <source>
        <dbReference type="ARBA" id="ARBA00022859"/>
    </source>
</evidence>
<dbReference type="PROSITE" id="PS50835">
    <property type="entry name" value="IG_LIKE"/>
    <property type="match status" value="2"/>
</dbReference>
<feature type="domain" description="Ig-like" evidence="10">
    <location>
        <begin position="66"/>
        <end position="157"/>
    </location>
</feature>